<name>A0ABR6GNG6_9BURK</name>
<dbReference type="GO" id="GO:0052873">
    <property type="term" value="F:FMN reductase (NADPH) activity"/>
    <property type="evidence" value="ECO:0007669"/>
    <property type="project" value="UniProtKB-EC"/>
</dbReference>
<organism evidence="6 7">
    <name type="scientific">Roseateles terrae</name>
    <dbReference type="NCBI Taxonomy" id="431060"/>
    <lineage>
        <taxon>Bacteria</taxon>
        <taxon>Pseudomonadati</taxon>
        <taxon>Pseudomonadota</taxon>
        <taxon>Betaproteobacteria</taxon>
        <taxon>Burkholderiales</taxon>
        <taxon>Sphaerotilaceae</taxon>
        <taxon>Roseateles</taxon>
    </lineage>
</organism>
<gene>
    <name evidence="6" type="ORF">FHS28_001021</name>
</gene>
<dbReference type="SUPFAM" id="SSF52218">
    <property type="entry name" value="Flavoproteins"/>
    <property type="match status" value="1"/>
</dbReference>
<evidence type="ECO:0000313" key="7">
    <source>
        <dbReference type="Proteomes" id="UP000574369"/>
    </source>
</evidence>
<evidence type="ECO:0000256" key="2">
    <source>
        <dbReference type="ARBA" id="ARBA00022630"/>
    </source>
</evidence>
<dbReference type="RefSeq" id="WP_088448784.1">
    <property type="nucleotide sequence ID" value="NZ_JACHXO010000001.1"/>
</dbReference>
<keyword evidence="4 6" id="KW-0560">Oxidoreductase</keyword>
<dbReference type="InterPro" id="IPR005025">
    <property type="entry name" value="FMN_Rdtase-like_dom"/>
</dbReference>
<keyword evidence="7" id="KW-1185">Reference proteome</keyword>
<dbReference type="Gene3D" id="3.40.50.360">
    <property type="match status" value="1"/>
</dbReference>
<evidence type="ECO:0000256" key="3">
    <source>
        <dbReference type="ARBA" id="ARBA00022643"/>
    </source>
</evidence>
<dbReference type="Proteomes" id="UP000574369">
    <property type="component" value="Unassembled WGS sequence"/>
</dbReference>
<dbReference type="InterPro" id="IPR051814">
    <property type="entry name" value="NAD(P)H-dep_FMN_reductase"/>
</dbReference>
<dbReference type="Pfam" id="PF03358">
    <property type="entry name" value="FMN_red"/>
    <property type="match status" value="1"/>
</dbReference>
<evidence type="ECO:0000259" key="5">
    <source>
        <dbReference type="Pfam" id="PF03358"/>
    </source>
</evidence>
<feature type="domain" description="NADPH-dependent FMN reductase-like" evidence="5">
    <location>
        <begin position="1"/>
        <end position="138"/>
    </location>
</feature>
<proteinExistence type="inferred from homology"/>
<comment type="similarity">
    <text evidence="1">Belongs to the SsuE family.</text>
</comment>
<comment type="caution">
    <text evidence="6">The sequence shown here is derived from an EMBL/GenBank/DDBJ whole genome shotgun (WGS) entry which is preliminary data.</text>
</comment>
<dbReference type="EMBL" id="JACHXO010000001">
    <property type="protein sequence ID" value="MBB3193656.1"/>
    <property type="molecule type" value="Genomic_DNA"/>
</dbReference>
<dbReference type="PANTHER" id="PTHR43408">
    <property type="entry name" value="FMN REDUCTASE (NADPH)"/>
    <property type="match status" value="1"/>
</dbReference>
<sequence>MSLLLIAASPSLKSRSSALLSAAAERLQHLGLAPDWLRLRELPAEALLQADLSHPALRDAVDAVARASVVVLATPIYKASCSGLLKVFLDVLPQEGLKGKTVWTVATGGSPAHLLALDYGLLPVLSSLGARSHADSVYACDGQVPKDADGHYQIQDDIQRRLAASAAQVFERMPQRALADV</sequence>
<reference evidence="6 7" key="1">
    <citation type="submission" date="2020-08" db="EMBL/GenBank/DDBJ databases">
        <title>Genomic Encyclopedia of Type Strains, Phase III (KMG-III): the genomes of soil and plant-associated and newly described type strains.</title>
        <authorList>
            <person name="Whitman W."/>
        </authorList>
    </citation>
    <scope>NUCLEOTIDE SEQUENCE [LARGE SCALE GENOMIC DNA]</scope>
    <source>
        <strain evidence="6 7">CECT 7247</strain>
    </source>
</reference>
<evidence type="ECO:0000256" key="4">
    <source>
        <dbReference type="ARBA" id="ARBA00023002"/>
    </source>
</evidence>
<keyword evidence="2" id="KW-0285">Flavoprotein</keyword>
<evidence type="ECO:0000256" key="1">
    <source>
        <dbReference type="ARBA" id="ARBA00005990"/>
    </source>
</evidence>
<dbReference type="NCBIfam" id="TIGR03567">
    <property type="entry name" value="FMN_reduc_SsuE"/>
    <property type="match status" value="1"/>
</dbReference>
<accession>A0ABR6GNG6</accession>
<dbReference type="EC" id="1.5.1.38" evidence="6"/>
<dbReference type="InterPro" id="IPR020048">
    <property type="entry name" value="NADPH-dep_FMN_reduc_SsuE"/>
</dbReference>
<keyword evidence="3" id="KW-0288">FMN</keyword>
<evidence type="ECO:0000313" key="6">
    <source>
        <dbReference type="EMBL" id="MBB3193656.1"/>
    </source>
</evidence>
<dbReference type="PANTHER" id="PTHR43408:SF1">
    <property type="entry name" value="FMN REDUCTASE (NADPH)"/>
    <property type="match status" value="1"/>
</dbReference>
<dbReference type="InterPro" id="IPR029039">
    <property type="entry name" value="Flavoprotein-like_sf"/>
</dbReference>
<protein>
    <submittedName>
        <fullName evidence="6">FMN reductase</fullName>
        <ecNumber evidence="6">1.5.1.38</ecNumber>
    </submittedName>
</protein>